<dbReference type="KEGG" id="cmah:C1I91_04675"/>
<reference evidence="4 5" key="1">
    <citation type="submission" date="2018-01" db="EMBL/GenBank/DDBJ databases">
        <title>Genome Sequencing and Assembly of Anaerobacter polyendosporus strain CT4.</title>
        <authorList>
            <person name="Tachaapaikoon C."/>
            <person name="Sutheeworapong S."/>
            <person name="Jenjaroenpun P."/>
            <person name="Wongsurawat T."/>
            <person name="Nookeaw I."/>
            <person name="Cheawchanlertfa P."/>
            <person name="Kosugi A."/>
            <person name="Cheevadhanarak S."/>
            <person name="Ratanakhanokchai K."/>
        </authorList>
    </citation>
    <scope>NUCLEOTIDE SEQUENCE [LARGE SCALE GENOMIC DNA]</scope>
    <source>
        <strain evidence="4 5">CT4</strain>
    </source>
</reference>
<dbReference type="EMBL" id="CP025746">
    <property type="protein sequence ID" value="QAA31012.1"/>
    <property type="molecule type" value="Genomic_DNA"/>
</dbReference>
<evidence type="ECO:0000313" key="5">
    <source>
        <dbReference type="Proteomes" id="UP000286268"/>
    </source>
</evidence>
<proteinExistence type="predicted"/>
<dbReference type="UniPathway" id="UPA00148"/>
<dbReference type="AlphaFoldDB" id="A0A410DPL4"/>
<keyword evidence="3" id="KW-0560">Oxidoreductase</keyword>
<evidence type="ECO:0000313" key="4">
    <source>
        <dbReference type="EMBL" id="QAA31012.1"/>
    </source>
</evidence>
<evidence type="ECO:0000256" key="2">
    <source>
        <dbReference type="ARBA" id="ARBA00022573"/>
    </source>
</evidence>
<sequence>MIALILGTSEGKKILSLLNQFTEDIAVSTATSYGGELLKDYKYRVLNTKPLDYEELKSFLLENNIKVLVDASHPYAQVVTENAVKACEALNIEYLRYERPSVADRYKEHIVSVKDYDQLYEELSKIDGPILNTTGSNNINKFIAMELKNRVIHRVLPSVKVMEKCFELGLKTEDIIAIKGPISYELNLAFIDEYVAKAMVLKDSGAEGGTEEKLRAAIDRDVKIFLIERAEAKYKNSFDDIEALVKHINRRFN</sequence>
<evidence type="ECO:0000256" key="1">
    <source>
        <dbReference type="ARBA" id="ARBA00004953"/>
    </source>
</evidence>
<dbReference type="NCBIfam" id="TIGR00715">
    <property type="entry name" value="precor6x_red"/>
    <property type="match status" value="1"/>
</dbReference>
<protein>
    <submittedName>
        <fullName evidence="4">Cobalt-precorrin-6A reductase</fullName>
    </submittedName>
</protein>
<keyword evidence="2" id="KW-0169">Cobalamin biosynthesis</keyword>
<organism evidence="4 5">
    <name type="scientific">Clostridium manihotivorum</name>
    <dbReference type="NCBI Taxonomy" id="2320868"/>
    <lineage>
        <taxon>Bacteria</taxon>
        <taxon>Bacillati</taxon>
        <taxon>Bacillota</taxon>
        <taxon>Clostridia</taxon>
        <taxon>Eubacteriales</taxon>
        <taxon>Clostridiaceae</taxon>
        <taxon>Clostridium</taxon>
    </lineage>
</organism>
<dbReference type="PANTHER" id="PTHR36925">
    <property type="entry name" value="COBALT-PRECORRIN-6A REDUCTASE"/>
    <property type="match status" value="1"/>
</dbReference>
<comment type="pathway">
    <text evidence="1">Cofactor biosynthesis; adenosylcobalamin biosynthesis.</text>
</comment>
<accession>A0A410DPL4</accession>
<dbReference type="RefSeq" id="WP_128211576.1">
    <property type="nucleotide sequence ID" value="NZ_CP025746.1"/>
</dbReference>
<name>A0A410DPL4_9CLOT</name>
<dbReference type="NCBIfam" id="NF005970">
    <property type="entry name" value="PRK08057.1-4"/>
    <property type="match status" value="1"/>
</dbReference>
<dbReference type="PROSITE" id="PS51014">
    <property type="entry name" value="COBK_CBIJ"/>
    <property type="match status" value="1"/>
</dbReference>
<keyword evidence="5" id="KW-1185">Reference proteome</keyword>
<dbReference type="Pfam" id="PF02571">
    <property type="entry name" value="CbiJ"/>
    <property type="match status" value="1"/>
</dbReference>
<evidence type="ECO:0000256" key="3">
    <source>
        <dbReference type="ARBA" id="ARBA00023002"/>
    </source>
</evidence>
<dbReference type="PANTHER" id="PTHR36925:SF1">
    <property type="entry name" value="COBALT-PRECORRIN-6A REDUCTASE"/>
    <property type="match status" value="1"/>
</dbReference>
<gene>
    <name evidence="4" type="ORF">C1I91_04675</name>
</gene>
<dbReference type="GO" id="GO:0016994">
    <property type="term" value="F:precorrin-6A reductase activity"/>
    <property type="evidence" value="ECO:0007669"/>
    <property type="project" value="InterPro"/>
</dbReference>
<dbReference type="InterPro" id="IPR003723">
    <property type="entry name" value="Precorrin-6x_reduct"/>
</dbReference>
<dbReference type="GO" id="GO:0009236">
    <property type="term" value="P:cobalamin biosynthetic process"/>
    <property type="evidence" value="ECO:0007669"/>
    <property type="project" value="UniProtKB-UniPathway"/>
</dbReference>
<dbReference type="Proteomes" id="UP000286268">
    <property type="component" value="Chromosome"/>
</dbReference>
<dbReference type="OrthoDB" id="9780707at2"/>